<evidence type="ECO:0000313" key="3">
    <source>
        <dbReference type="EMBL" id="HIZ49381.1"/>
    </source>
</evidence>
<reference evidence="3" key="1">
    <citation type="journal article" date="2021" name="PeerJ">
        <title>Extensive microbial diversity within the chicken gut microbiome revealed by metagenomics and culture.</title>
        <authorList>
            <person name="Gilroy R."/>
            <person name="Ravi A."/>
            <person name="Getino M."/>
            <person name="Pursley I."/>
            <person name="Horton D.L."/>
            <person name="Alikhan N.F."/>
            <person name="Baker D."/>
            <person name="Gharbi K."/>
            <person name="Hall N."/>
            <person name="Watson M."/>
            <person name="Adriaenssens E.M."/>
            <person name="Foster-Nyarko E."/>
            <person name="Jarju S."/>
            <person name="Secka A."/>
            <person name="Antonio M."/>
            <person name="Oren A."/>
            <person name="Chaudhuri R.R."/>
            <person name="La Ragione R."/>
            <person name="Hildebrand F."/>
            <person name="Pallen M.J."/>
        </authorList>
    </citation>
    <scope>NUCLEOTIDE SEQUENCE</scope>
    <source>
        <strain evidence="3">3436</strain>
    </source>
</reference>
<keyword evidence="2" id="KW-0732">Signal</keyword>
<dbReference type="SUPFAM" id="SSF75011">
    <property type="entry name" value="3-carboxy-cis,cis-mucoante lactonizing enzyme"/>
    <property type="match status" value="1"/>
</dbReference>
<sequence length="433" mass="47255">MKRVFSLALAALLLAGCTATPVDGSASSAAEAAEPSTTQEAESTAAAATPAPAQPLEPLRVGNEQQYYMSDMLPGGLIRCWTVDLKRHQSHVLCDAEGCPHDNLDCPAVFTRGDMDRVFVLDEDTLVYFGNNAFPETSDSPVVIVDRQCQNPRTVATVQDAAFSALGYDNSTSPYTDGTYLYCLGHHSRYGGQTALFRIDPSTGETVDLLENVDVPIDLLLGAVGSKFVLIQFERESPPDNGEGFTSAATQRIVHWLFDPATGTLQQLAFYDTPRGVLDSYTAEILDGTYYQVDWAAGTASTLDPETGEAHLFAKDIPAEYREGNHWVDDKVGDWLVFSYPMVMINVKTGEVRQRPALPDNYWNGGAHQPSIHLNLVDTLLVDCRYEPYTRTDIGPDGTPAKVETNQGYLGLISAEDFLNGVPNYTEVGEYIT</sequence>
<dbReference type="Proteomes" id="UP000824031">
    <property type="component" value="Unassembled WGS sequence"/>
</dbReference>
<feature type="region of interest" description="Disordered" evidence="1">
    <location>
        <begin position="28"/>
        <end position="56"/>
    </location>
</feature>
<name>A0A9D2F5H3_9FIRM</name>
<feature type="signal peptide" evidence="2">
    <location>
        <begin position="1"/>
        <end position="21"/>
    </location>
</feature>
<evidence type="ECO:0008006" key="5">
    <source>
        <dbReference type="Google" id="ProtNLM"/>
    </source>
</evidence>
<evidence type="ECO:0000313" key="4">
    <source>
        <dbReference type="Proteomes" id="UP000824031"/>
    </source>
</evidence>
<feature type="compositionally biased region" description="Low complexity" evidence="1">
    <location>
        <begin position="28"/>
        <end position="51"/>
    </location>
</feature>
<protein>
    <recommendedName>
        <fullName evidence="5">Lipoprotein</fullName>
    </recommendedName>
</protein>
<accession>A0A9D2F5H3</accession>
<gene>
    <name evidence="3" type="ORF">H9810_11760</name>
</gene>
<organism evidence="3 4">
    <name type="scientific">Candidatus Gemmiger excrementavium</name>
    <dbReference type="NCBI Taxonomy" id="2838608"/>
    <lineage>
        <taxon>Bacteria</taxon>
        <taxon>Bacillati</taxon>
        <taxon>Bacillota</taxon>
        <taxon>Clostridia</taxon>
        <taxon>Eubacteriales</taxon>
        <taxon>Gemmiger</taxon>
    </lineage>
</organism>
<comment type="caution">
    <text evidence="3">The sequence shown here is derived from an EMBL/GenBank/DDBJ whole genome shotgun (WGS) entry which is preliminary data.</text>
</comment>
<proteinExistence type="predicted"/>
<feature type="chain" id="PRO_5039280587" description="Lipoprotein" evidence="2">
    <location>
        <begin position="22"/>
        <end position="433"/>
    </location>
</feature>
<reference evidence="3" key="2">
    <citation type="submission" date="2021-04" db="EMBL/GenBank/DDBJ databases">
        <authorList>
            <person name="Gilroy R."/>
        </authorList>
    </citation>
    <scope>NUCLEOTIDE SEQUENCE</scope>
    <source>
        <strain evidence="3">3436</strain>
    </source>
</reference>
<evidence type="ECO:0000256" key="2">
    <source>
        <dbReference type="SAM" id="SignalP"/>
    </source>
</evidence>
<dbReference type="AlphaFoldDB" id="A0A9D2F5H3"/>
<dbReference type="EMBL" id="DXBO01000175">
    <property type="protein sequence ID" value="HIZ49381.1"/>
    <property type="molecule type" value="Genomic_DNA"/>
</dbReference>
<dbReference type="PROSITE" id="PS51257">
    <property type="entry name" value="PROKAR_LIPOPROTEIN"/>
    <property type="match status" value="1"/>
</dbReference>
<evidence type="ECO:0000256" key="1">
    <source>
        <dbReference type="SAM" id="MobiDB-lite"/>
    </source>
</evidence>